<comment type="caution">
    <text evidence="1">The sequence shown here is derived from an EMBL/GenBank/DDBJ whole genome shotgun (WGS) entry which is preliminary data.</text>
</comment>
<proteinExistence type="predicted"/>
<organism evidence="1 2">
    <name type="scientific">Phialemonium thermophilum</name>
    <dbReference type="NCBI Taxonomy" id="223376"/>
    <lineage>
        <taxon>Eukaryota</taxon>
        <taxon>Fungi</taxon>
        <taxon>Dikarya</taxon>
        <taxon>Ascomycota</taxon>
        <taxon>Pezizomycotina</taxon>
        <taxon>Sordariomycetes</taxon>
        <taxon>Sordariomycetidae</taxon>
        <taxon>Cephalothecales</taxon>
        <taxon>Cephalothecaceae</taxon>
        <taxon>Phialemonium</taxon>
    </lineage>
</organism>
<dbReference type="Proteomes" id="UP001586593">
    <property type="component" value="Unassembled WGS sequence"/>
</dbReference>
<gene>
    <name evidence="1" type="ORF">VTK73DRAFT_7352</name>
</gene>
<protein>
    <submittedName>
        <fullName evidence="1">Uncharacterized protein</fullName>
    </submittedName>
</protein>
<keyword evidence="2" id="KW-1185">Reference proteome</keyword>
<evidence type="ECO:0000313" key="2">
    <source>
        <dbReference type="Proteomes" id="UP001586593"/>
    </source>
</evidence>
<name>A0ABR3WEZ4_9PEZI</name>
<accession>A0ABR3WEZ4</accession>
<dbReference type="EMBL" id="JAZHXJ010000463">
    <property type="protein sequence ID" value="KAL1860406.1"/>
    <property type="molecule type" value="Genomic_DNA"/>
</dbReference>
<evidence type="ECO:0000313" key="1">
    <source>
        <dbReference type="EMBL" id="KAL1860406.1"/>
    </source>
</evidence>
<reference evidence="1 2" key="1">
    <citation type="journal article" date="2024" name="Commun. Biol.">
        <title>Comparative genomic analysis of thermophilic fungi reveals convergent evolutionary adaptations and gene losses.</title>
        <authorList>
            <person name="Steindorff A.S."/>
            <person name="Aguilar-Pontes M.V."/>
            <person name="Robinson A.J."/>
            <person name="Andreopoulos B."/>
            <person name="LaButti K."/>
            <person name="Kuo A."/>
            <person name="Mondo S."/>
            <person name="Riley R."/>
            <person name="Otillar R."/>
            <person name="Haridas S."/>
            <person name="Lipzen A."/>
            <person name="Grimwood J."/>
            <person name="Schmutz J."/>
            <person name="Clum A."/>
            <person name="Reid I.D."/>
            <person name="Moisan M.C."/>
            <person name="Butler G."/>
            <person name="Nguyen T.T.M."/>
            <person name="Dewar K."/>
            <person name="Conant G."/>
            <person name="Drula E."/>
            <person name="Henrissat B."/>
            <person name="Hansel C."/>
            <person name="Singer S."/>
            <person name="Hutchinson M.I."/>
            <person name="de Vries R.P."/>
            <person name="Natvig D.O."/>
            <person name="Powell A.J."/>
            <person name="Tsang A."/>
            <person name="Grigoriev I.V."/>
        </authorList>
    </citation>
    <scope>NUCLEOTIDE SEQUENCE [LARGE SCALE GENOMIC DNA]</scope>
    <source>
        <strain evidence="1 2">ATCC 24622</strain>
    </source>
</reference>
<sequence length="88" mass="9623">MSPAILLRNVGDILQLKIHAVAGLLNKAIAWIIQIRKATQRQANVPVVISEYFPVVKTSKSLFEFVRMEPLLASPNVTASVNGIRDAA</sequence>